<accession>A0ACC1XLT9</accession>
<protein>
    <submittedName>
        <fullName evidence="1">MYB family transcription factor</fullName>
    </submittedName>
</protein>
<organism evidence="1 2">
    <name type="scientific">Melia azedarach</name>
    <name type="common">Chinaberry tree</name>
    <dbReference type="NCBI Taxonomy" id="155640"/>
    <lineage>
        <taxon>Eukaryota</taxon>
        <taxon>Viridiplantae</taxon>
        <taxon>Streptophyta</taxon>
        <taxon>Embryophyta</taxon>
        <taxon>Tracheophyta</taxon>
        <taxon>Spermatophyta</taxon>
        <taxon>Magnoliopsida</taxon>
        <taxon>eudicotyledons</taxon>
        <taxon>Gunneridae</taxon>
        <taxon>Pentapetalae</taxon>
        <taxon>rosids</taxon>
        <taxon>malvids</taxon>
        <taxon>Sapindales</taxon>
        <taxon>Meliaceae</taxon>
        <taxon>Melia</taxon>
    </lineage>
</organism>
<reference evidence="1 2" key="1">
    <citation type="journal article" date="2023" name="Science">
        <title>Complex scaffold remodeling in plant triterpene biosynthesis.</title>
        <authorList>
            <person name="De La Pena R."/>
            <person name="Hodgson H."/>
            <person name="Liu J.C."/>
            <person name="Stephenson M.J."/>
            <person name="Martin A.C."/>
            <person name="Owen C."/>
            <person name="Harkess A."/>
            <person name="Leebens-Mack J."/>
            <person name="Jimenez L.E."/>
            <person name="Osbourn A."/>
            <person name="Sattely E.S."/>
        </authorList>
    </citation>
    <scope>NUCLEOTIDE SEQUENCE [LARGE SCALE GENOMIC DNA]</scope>
    <source>
        <strain evidence="2">cv. JPN11</strain>
        <tissue evidence="1">Leaf</tissue>
    </source>
</reference>
<keyword evidence="2" id="KW-1185">Reference proteome</keyword>
<gene>
    <name evidence="1" type="ORF">OWV82_014650</name>
</gene>
<evidence type="ECO:0000313" key="2">
    <source>
        <dbReference type="Proteomes" id="UP001164539"/>
    </source>
</evidence>
<proteinExistence type="predicted"/>
<name>A0ACC1XLT9_MELAZ</name>
<dbReference type="Proteomes" id="UP001164539">
    <property type="component" value="Chromosome 8"/>
</dbReference>
<evidence type="ECO:0000313" key="1">
    <source>
        <dbReference type="EMBL" id="KAJ4712402.1"/>
    </source>
</evidence>
<comment type="caution">
    <text evidence="1">The sequence shown here is derived from an EMBL/GenBank/DDBJ whole genome shotgun (WGS) entry which is preliminary data.</text>
</comment>
<dbReference type="EMBL" id="CM051401">
    <property type="protein sequence ID" value="KAJ4712402.1"/>
    <property type="molecule type" value="Genomic_DNA"/>
</dbReference>
<sequence>MGRHSCCVKQKLRKGLWSPEEDEKLYNYITRFGVGCWSSVPKLAGLQRCGKSCRLRWINYLRPDLKRGMFSQQEEDLIISLHEVLGNRWAQIAAQLPGRTDNEIKNFWNSCLKKKLMKQGIDPTTHKAITDAQVREEKNTTDEGYLQMPQSKGLPTNVSTFTVQEPTFLVNDSSYYSSGLTDTSKDHFMNKQVYDPFSCFEFQAGADQSGYNSNLISQYQPSHQFETNSNFSFSSVPSLATFDHGNVSGADFSDNSGSRVSSFFMNEAKESSSNSSNVSNYTGFQMNSMVENASFSWDAENKLNSLFQFQVNGIKCEELTTNSWHDGQLHTQSSVDFSSYPLTSLSEDLTAANFDVFQQI</sequence>